<protein>
    <submittedName>
        <fullName evidence="1">Uncharacterized protein</fullName>
    </submittedName>
</protein>
<accession>A0ABD2QML0</accession>
<organism evidence="1 2">
    <name type="scientific">Cichlidogyrus casuarinus</name>
    <dbReference type="NCBI Taxonomy" id="1844966"/>
    <lineage>
        <taxon>Eukaryota</taxon>
        <taxon>Metazoa</taxon>
        <taxon>Spiralia</taxon>
        <taxon>Lophotrochozoa</taxon>
        <taxon>Platyhelminthes</taxon>
        <taxon>Monogenea</taxon>
        <taxon>Monopisthocotylea</taxon>
        <taxon>Dactylogyridea</taxon>
        <taxon>Ancyrocephalidae</taxon>
        <taxon>Cichlidogyrus</taxon>
    </lineage>
</organism>
<dbReference type="AlphaFoldDB" id="A0ABD2QML0"/>
<dbReference type="EMBL" id="JBJKFK010000040">
    <property type="protein sequence ID" value="KAL3320622.1"/>
    <property type="molecule type" value="Genomic_DNA"/>
</dbReference>
<dbReference type="Proteomes" id="UP001626550">
    <property type="component" value="Unassembled WGS sequence"/>
</dbReference>
<comment type="caution">
    <text evidence="1">The sequence shown here is derived from an EMBL/GenBank/DDBJ whole genome shotgun (WGS) entry which is preliminary data.</text>
</comment>
<proteinExistence type="predicted"/>
<sequence>MFLAREVPYWVQSLESQVSAEESNVNLSKRDLQELNQSIDDIAVKLSTMLSSIKCYNPLHEISTLYLSALKSQNQDVDAAERVFEARIATLLSENFNHRFLSFRELQECIQDTEMLIISKDICKIAQTSVPTPVSLSGLSIDSVLRRLLSILDRPQPPRKKMVDRNTQISISPIKWEMQFTPDSKNMSISLKRTNVTYQLSNKRTKTVDCEELEPVCPASKNYHTVIVTPIKRVN</sequence>
<evidence type="ECO:0000313" key="2">
    <source>
        <dbReference type="Proteomes" id="UP001626550"/>
    </source>
</evidence>
<keyword evidence="2" id="KW-1185">Reference proteome</keyword>
<name>A0ABD2QML0_9PLAT</name>
<evidence type="ECO:0000313" key="1">
    <source>
        <dbReference type="EMBL" id="KAL3320622.1"/>
    </source>
</evidence>
<gene>
    <name evidence="1" type="ORF">Ciccas_000697</name>
</gene>
<reference evidence="1 2" key="1">
    <citation type="submission" date="2024-11" db="EMBL/GenBank/DDBJ databases">
        <title>Adaptive evolution of stress response genes in parasites aligns with host niche diversity.</title>
        <authorList>
            <person name="Hahn C."/>
            <person name="Resl P."/>
        </authorList>
    </citation>
    <scope>NUCLEOTIDE SEQUENCE [LARGE SCALE GENOMIC DNA]</scope>
    <source>
        <strain evidence="1">EGGRZ-B1_66</strain>
        <tissue evidence="1">Body</tissue>
    </source>
</reference>